<dbReference type="InterPro" id="IPR010038">
    <property type="entry name" value="MoaD_arc-typ"/>
</dbReference>
<protein>
    <recommendedName>
        <fullName evidence="3">Molybdopterin synthase sulfur carrier subunit</fullName>
    </recommendedName>
</protein>
<dbReference type="Gene3D" id="3.10.20.30">
    <property type="match status" value="1"/>
</dbReference>
<dbReference type="InterPro" id="IPR044672">
    <property type="entry name" value="MOCS2A"/>
</dbReference>
<dbReference type="RefSeq" id="WP_382408420.1">
    <property type="nucleotide sequence ID" value="NZ_JBHSGU010000003.1"/>
</dbReference>
<dbReference type="PANTHER" id="PTHR33359">
    <property type="entry name" value="MOLYBDOPTERIN SYNTHASE SULFUR CARRIER SUBUNIT"/>
    <property type="match status" value="1"/>
</dbReference>
<proteinExistence type="inferred from homology"/>
<evidence type="ECO:0000256" key="2">
    <source>
        <dbReference type="ARBA" id="ARBA00024200"/>
    </source>
</evidence>
<evidence type="ECO:0000256" key="3">
    <source>
        <dbReference type="ARBA" id="ARBA00024247"/>
    </source>
</evidence>
<comment type="caution">
    <text evidence="4">The sequence shown here is derived from an EMBL/GenBank/DDBJ whole genome shotgun (WGS) entry which is preliminary data.</text>
</comment>
<dbReference type="EMBL" id="JBHSGU010000003">
    <property type="protein sequence ID" value="MFC4700666.1"/>
    <property type="molecule type" value="Genomic_DNA"/>
</dbReference>
<dbReference type="Pfam" id="PF02597">
    <property type="entry name" value="ThiS"/>
    <property type="match status" value="1"/>
</dbReference>
<organism evidence="4 5">
    <name type="scientific">Glaciecola siphonariae</name>
    <dbReference type="NCBI Taxonomy" id="521012"/>
    <lineage>
        <taxon>Bacteria</taxon>
        <taxon>Pseudomonadati</taxon>
        <taxon>Pseudomonadota</taxon>
        <taxon>Gammaproteobacteria</taxon>
        <taxon>Alteromonadales</taxon>
        <taxon>Alteromonadaceae</taxon>
        <taxon>Glaciecola</taxon>
    </lineage>
</organism>
<dbReference type="SUPFAM" id="SSF54285">
    <property type="entry name" value="MoaD/ThiS"/>
    <property type="match status" value="1"/>
</dbReference>
<evidence type="ECO:0000313" key="4">
    <source>
        <dbReference type="EMBL" id="MFC4700666.1"/>
    </source>
</evidence>
<name>A0ABV9LXT6_9ALTE</name>
<accession>A0ABV9LXT6</accession>
<dbReference type="InterPro" id="IPR012675">
    <property type="entry name" value="Beta-grasp_dom_sf"/>
</dbReference>
<keyword evidence="5" id="KW-1185">Reference proteome</keyword>
<dbReference type="NCBIfam" id="TIGR01687">
    <property type="entry name" value="moaD_arch"/>
    <property type="match status" value="1"/>
</dbReference>
<dbReference type="Proteomes" id="UP001595897">
    <property type="component" value="Unassembled WGS sequence"/>
</dbReference>
<gene>
    <name evidence="4" type="ORF">ACFO4O_10880</name>
</gene>
<sequence length="81" mass="8917">MIQVKLFADFRERVGTDSIHIEASEQLCVAGLLQQLAQRGEQWSFLNNENVLCAVNHTLCDANTSIHDGDEVAFFPPVTGG</sequence>
<evidence type="ECO:0000313" key="5">
    <source>
        <dbReference type="Proteomes" id="UP001595897"/>
    </source>
</evidence>
<dbReference type="PANTHER" id="PTHR33359:SF1">
    <property type="entry name" value="MOLYBDOPTERIN SYNTHASE SULFUR CARRIER SUBUNIT"/>
    <property type="match status" value="1"/>
</dbReference>
<comment type="similarity">
    <text evidence="2">Belongs to the MoaD family.</text>
</comment>
<dbReference type="InterPro" id="IPR003749">
    <property type="entry name" value="ThiS/MoaD-like"/>
</dbReference>
<reference evidence="5" key="1">
    <citation type="journal article" date="2019" name="Int. J. Syst. Evol. Microbiol.">
        <title>The Global Catalogue of Microorganisms (GCM) 10K type strain sequencing project: providing services to taxonomists for standard genome sequencing and annotation.</title>
        <authorList>
            <consortium name="The Broad Institute Genomics Platform"/>
            <consortium name="The Broad Institute Genome Sequencing Center for Infectious Disease"/>
            <person name="Wu L."/>
            <person name="Ma J."/>
        </authorList>
    </citation>
    <scope>NUCLEOTIDE SEQUENCE [LARGE SCALE GENOMIC DNA]</scope>
    <source>
        <strain evidence="5">KACC 12507</strain>
    </source>
</reference>
<keyword evidence="1" id="KW-0547">Nucleotide-binding</keyword>
<dbReference type="CDD" id="cd00754">
    <property type="entry name" value="Ubl_MoaD"/>
    <property type="match status" value="1"/>
</dbReference>
<dbReference type="InterPro" id="IPR016155">
    <property type="entry name" value="Mopterin_synth/thiamin_S_b"/>
</dbReference>
<evidence type="ECO:0000256" key="1">
    <source>
        <dbReference type="ARBA" id="ARBA00022741"/>
    </source>
</evidence>